<name>A0A7H9B3U7_ZYGMR</name>
<dbReference type="Gene3D" id="3.40.50.10190">
    <property type="entry name" value="BRCT domain"/>
    <property type="match status" value="1"/>
</dbReference>
<sequence>MEDSVLSQLSDDSLLEYIADLSQSQSQLDAADYTREQYFREKSARQQQQDRALQEENKQNGVPQIFGGCAVYINGYTKPGRLQLHETLVRHGGKFIHYLSSKRKATHIVATNMPLKKRKEFANYKVVTPEWIVESVKAGKLLPWQSFAHAWDDKQPKIAVTNCNDPNFLNNFFQNSRLHHLSNWKSNLRQNVLQLNDSFRVPKKKDSLTVFHIDFDCFFASVAALDFPNLDIDSDPIVVCHGTHNSDISSCNYAARKYGIKNGMWVSDAKGFLPQGVTLNCLPYNFEKIEAKSAEFYSILRKNDFIKFDEILPISIDESICVKISQSSETPNLRDICQNLRNEIYKSTNCTVSIGCSDTLIMSRLNLKRAKPKSSFILFHKDVDDTFLSNVKLSDIPGVGSSTISKINALNNQEPILENVLQLKKVINANKSFIGSMTATVGNKLTKKILLSLDGKDDDESLKMIYEPINFFERKSLSIDINWGIRFNSIHEVDAFIDICTKYLVEKLNELKKKTSQINLKLLKRAPNAPIEPEKYLGCGKCDSMNRNSKLGIPSNEFGFLTTEIKHNYRCVSCPPNELRGISIQFIKLVDVPSTKDDISKRFINFETFQNLPNDVKPGFVNELKKRKIQIKEPKVNKYQESFLNEIPTQLRNEIKKDLIINEKIKNSEIDRIYAKQVQRQNSLMNSKNHLLGNSNESIFESIKFQNETSFKKICSKIIAWVDFTVKDNGPHPKDLELFENYLDKLSDSNRVPLILRISKLISNELNLKSLKYSNENGFQIWEQQLIKTIIPKLMKNKHTFQTVRKLDLEFDL</sequence>
<dbReference type="InterPro" id="IPR001357">
    <property type="entry name" value="BRCT_dom"/>
</dbReference>
<dbReference type="InterPro" id="IPR036775">
    <property type="entry name" value="DNA_pol_Y-fam_lit_finger_sf"/>
</dbReference>
<feature type="binding site" evidence="15">
    <location>
        <position position="317"/>
    </location>
    <ligand>
        <name>Mg(2+)</name>
        <dbReference type="ChEBI" id="CHEBI:18420"/>
        <label>1</label>
    </ligand>
</feature>
<feature type="binding site" evidence="15">
    <location>
        <position position="214"/>
    </location>
    <ligand>
        <name>Mg(2+)</name>
        <dbReference type="ChEBI" id="CHEBI:18420"/>
        <label>1</label>
    </ligand>
</feature>
<keyword evidence="8" id="KW-0227">DNA damage</keyword>
<keyword evidence="7 15" id="KW-0479">Metal-binding</keyword>
<dbReference type="PIRSF" id="PIRSF036573">
    <property type="entry name" value="REV1"/>
    <property type="match status" value="1"/>
</dbReference>
<dbReference type="GO" id="GO:0005634">
    <property type="term" value="C:nucleus"/>
    <property type="evidence" value="ECO:0007669"/>
    <property type="project" value="UniProtKB-SubCell"/>
</dbReference>
<dbReference type="InterPro" id="IPR036420">
    <property type="entry name" value="BRCT_dom_sf"/>
</dbReference>
<feature type="domain" description="UmuC" evidence="17">
    <location>
        <begin position="210"/>
        <end position="400"/>
    </location>
</feature>
<evidence type="ECO:0000313" key="18">
    <source>
        <dbReference type="EMBL" id="QLG73167.1"/>
    </source>
</evidence>
<dbReference type="Pfam" id="PF00817">
    <property type="entry name" value="IMS"/>
    <property type="match status" value="1"/>
</dbReference>
<dbReference type="GO" id="GO:0006281">
    <property type="term" value="P:DNA repair"/>
    <property type="evidence" value="ECO:0007669"/>
    <property type="project" value="UniProtKB-KW"/>
</dbReference>
<evidence type="ECO:0000256" key="9">
    <source>
        <dbReference type="ARBA" id="ARBA00022842"/>
    </source>
</evidence>
<evidence type="ECO:0000256" key="10">
    <source>
        <dbReference type="ARBA" id="ARBA00023125"/>
    </source>
</evidence>
<dbReference type="SUPFAM" id="SSF56672">
    <property type="entry name" value="DNA/RNA polymerases"/>
    <property type="match status" value="1"/>
</dbReference>
<dbReference type="InterPro" id="IPR001126">
    <property type="entry name" value="UmuC"/>
</dbReference>
<evidence type="ECO:0000256" key="5">
    <source>
        <dbReference type="ARBA" id="ARBA00022679"/>
    </source>
</evidence>
<keyword evidence="12" id="KW-0539">Nucleus</keyword>
<dbReference type="Gene3D" id="1.10.150.20">
    <property type="entry name" value="5' to 3' exonuclease, C-terminal subdomain"/>
    <property type="match status" value="1"/>
</dbReference>
<keyword evidence="10" id="KW-0238">DNA-binding</keyword>
<comment type="function">
    <text evidence="13">Deoxycytidyl transferase involved in DNA repair. Transfers a dCMP residue from dCTP to the 3'-end of a DNA primer in a template-dependent reaction. May assist in the first step in the bypass of abasic lesions by the insertion of a nucleotide opposite the lesion. Required for normal induction of mutations by physical and chemical agents. Involved in mitochondrial DNA mutagenesis.</text>
</comment>
<dbReference type="Gene3D" id="6.10.250.1490">
    <property type="match status" value="1"/>
</dbReference>
<protein>
    <recommendedName>
        <fullName evidence="3">DNA repair protein REV1</fullName>
    </recommendedName>
    <alternativeName>
        <fullName evidence="14">Reversionless protein 1</fullName>
    </alternativeName>
</protein>
<dbReference type="GeneID" id="59236909"/>
<evidence type="ECO:0000256" key="13">
    <source>
        <dbReference type="ARBA" id="ARBA00058985"/>
    </source>
</evidence>
<dbReference type="PROSITE" id="PS50172">
    <property type="entry name" value="BRCT"/>
    <property type="match status" value="1"/>
</dbReference>
<keyword evidence="9 15" id="KW-0460">Magnesium</keyword>
<dbReference type="GO" id="GO:0003684">
    <property type="term" value="F:damaged DNA binding"/>
    <property type="evidence" value="ECO:0007669"/>
    <property type="project" value="InterPro"/>
</dbReference>
<keyword evidence="5" id="KW-0808">Transferase</keyword>
<keyword evidence="4" id="KW-0237">DNA synthesis</keyword>
<feature type="binding site" evidence="15">
    <location>
        <position position="318"/>
    </location>
    <ligand>
        <name>Mg(2+)</name>
        <dbReference type="ChEBI" id="CHEBI:18420"/>
        <label>1</label>
    </ligand>
</feature>
<dbReference type="EMBL" id="CP058608">
    <property type="protein sequence ID" value="QLG73167.1"/>
    <property type="molecule type" value="Genomic_DNA"/>
</dbReference>
<evidence type="ECO:0000256" key="4">
    <source>
        <dbReference type="ARBA" id="ARBA00022634"/>
    </source>
</evidence>
<dbReference type="OrthoDB" id="427711at2759"/>
<dbReference type="Gene3D" id="3.30.1490.100">
    <property type="entry name" value="DNA polymerase, Y-family, little finger domain"/>
    <property type="match status" value="1"/>
</dbReference>
<dbReference type="RefSeq" id="XP_037144894.1">
    <property type="nucleotide sequence ID" value="XM_037288999.1"/>
</dbReference>
<comment type="cofactor">
    <cofactor evidence="15">
        <name>Mg(2+)</name>
        <dbReference type="ChEBI" id="CHEBI:18420"/>
    </cofactor>
    <text evidence="15">Binds 2 magnesium ions.</text>
</comment>
<dbReference type="Proteomes" id="UP000509704">
    <property type="component" value="Chromosome 5"/>
</dbReference>
<feature type="domain" description="BRCT" evidence="16">
    <location>
        <begin position="61"/>
        <end position="149"/>
    </location>
</feature>
<evidence type="ECO:0000256" key="12">
    <source>
        <dbReference type="ARBA" id="ARBA00023242"/>
    </source>
</evidence>
<comment type="subcellular location">
    <subcellularLocation>
        <location evidence="1">Nucleus</location>
    </subcellularLocation>
</comment>
<reference evidence="18 19" key="1">
    <citation type="submission" date="2020-07" db="EMBL/GenBank/DDBJ databases">
        <title>The yeast mating-type switching endonuclease HO is a domesticated member of an unorthodox homing genetic element family.</title>
        <authorList>
            <person name="Coughlan A.Y."/>
            <person name="Lombardi L."/>
            <person name="Braun-Galleani S."/>
            <person name="Martos A.R."/>
            <person name="Galeote V."/>
            <person name="Bigey F."/>
            <person name="Dequin S."/>
            <person name="Byrne K.P."/>
            <person name="Wolfe K.H."/>
        </authorList>
    </citation>
    <scope>NUCLEOTIDE SEQUENCE [LARGE SCALE GENOMIC DNA]</scope>
    <source>
        <strain evidence="18 19">NRRL Y-6702</strain>
    </source>
</reference>
<dbReference type="Gene3D" id="3.40.1170.60">
    <property type="match status" value="1"/>
</dbReference>
<dbReference type="PROSITE" id="PS50173">
    <property type="entry name" value="UMUC"/>
    <property type="match status" value="1"/>
</dbReference>
<evidence type="ECO:0000256" key="3">
    <source>
        <dbReference type="ARBA" id="ARBA00020399"/>
    </source>
</evidence>
<gene>
    <name evidence="18" type="ORF">HG535_0E02510</name>
</gene>
<evidence type="ECO:0000256" key="1">
    <source>
        <dbReference type="ARBA" id="ARBA00004123"/>
    </source>
</evidence>
<evidence type="ECO:0000256" key="7">
    <source>
        <dbReference type="ARBA" id="ARBA00022723"/>
    </source>
</evidence>
<dbReference type="PANTHER" id="PTHR45990">
    <property type="entry name" value="DNA REPAIR PROTEIN REV1"/>
    <property type="match status" value="1"/>
</dbReference>
<keyword evidence="19" id="KW-1185">Reference proteome</keyword>
<evidence type="ECO:0000256" key="14">
    <source>
        <dbReference type="ARBA" id="ARBA00081902"/>
    </source>
</evidence>
<dbReference type="KEGG" id="zmk:HG535_0E02510"/>
<dbReference type="SMART" id="SM00292">
    <property type="entry name" value="BRCT"/>
    <property type="match status" value="1"/>
</dbReference>
<dbReference type="GO" id="GO:0046872">
    <property type="term" value="F:metal ion binding"/>
    <property type="evidence" value="ECO:0007669"/>
    <property type="project" value="UniProtKB-KW"/>
</dbReference>
<keyword evidence="11" id="KW-0234">DNA repair</keyword>
<dbReference type="InterPro" id="IPR012112">
    <property type="entry name" value="REV1"/>
</dbReference>
<evidence type="ECO:0000259" key="16">
    <source>
        <dbReference type="PROSITE" id="PS50172"/>
    </source>
</evidence>
<evidence type="ECO:0000256" key="6">
    <source>
        <dbReference type="ARBA" id="ARBA00022695"/>
    </source>
</evidence>
<comment type="similarity">
    <text evidence="2">Belongs to the DNA polymerase type-Y family.</text>
</comment>
<dbReference type="FunFam" id="3.40.1170.60:FF:000023">
    <property type="entry name" value="DNA repair protein REV1"/>
    <property type="match status" value="1"/>
</dbReference>
<dbReference type="PANTHER" id="PTHR45990:SF1">
    <property type="entry name" value="DNA REPAIR PROTEIN REV1"/>
    <property type="match status" value="1"/>
</dbReference>
<dbReference type="Pfam" id="PF16589">
    <property type="entry name" value="BRCT_2"/>
    <property type="match status" value="1"/>
</dbReference>
<keyword evidence="6" id="KW-0548">Nucleotidyltransferase</keyword>
<proteinExistence type="inferred from homology"/>
<evidence type="ECO:0000256" key="11">
    <source>
        <dbReference type="ARBA" id="ARBA00023204"/>
    </source>
</evidence>
<dbReference type="InterPro" id="IPR043502">
    <property type="entry name" value="DNA/RNA_pol_sf"/>
</dbReference>
<dbReference type="AlphaFoldDB" id="A0A7H9B3U7"/>
<dbReference type="CDD" id="cd17719">
    <property type="entry name" value="BRCT_Rev1"/>
    <property type="match status" value="1"/>
</dbReference>
<dbReference type="FunFam" id="3.40.50.10190:FF:000011">
    <property type="entry name" value="DNA repair protein REV1"/>
    <property type="match status" value="1"/>
</dbReference>
<evidence type="ECO:0000256" key="15">
    <source>
        <dbReference type="PIRSR" id="PIRSR036573-2"/>
    </source>
</evidence>
<dbReference type="GO" id="GO:0003887">
    <property type="term" value="F:DNA-directed DNA polymerase activity"/>
    <property type="evidence" value="ECO:0007669"/>
    <property type="project" value="TreeGrafter"/>
</dbReference>
<dbReference type="SUPFAM" id="SSF52113">
    <property type="entry name" value="BRCT domain"/>
    <property type="match status" value="1"/>
</dbReference>
<accession>A0A7H9B3U7</accession>
<dbReference type="FunFam" id="3.30.1490.100:FF:000001">
    <property type="entry name" value="DNA repair protein REV1"/>
    <property type="match status" value="1"/>
</dbReference>
<organism evidence="18 19">
    <name type="scientific">Zygotorulaspora mrakii</name>
    <name type="common">Zygosaccharomyces mrakii</name>
    <dbReference type="NCBI Taxonomy" id="42260"/>
    <lineage>
        <taxon>Eukaryota</taxon>
        <taxon>Fungi</taxon>
        <taxon>Dikarya</taxon>
        <taxon>Ascomycota</taxon>
        <taxon>Saccharomycotina</taxon>
        <taxon>Saccharomycetes</taxon>
        <taxon>Saccharomycetales</taxon>
        <taxon>Saccharomycetaceae</taxon>
        <taxon>Zygotorulaspora</taxon>
    </lineage>
</organism>
<evidence type="ECO:0000259" key="17">
    <source>
        <dbReference type="PROSITE" id="PS50173"/>
    </source>
</evidence>
<dbReference type="GO" id="GO:0017125">
    <property type="term" value="F:deoxycytidyl transferase activity"/>
    <property type="evidence" value="ECO:0007669"/>
    <property type="project" value="TreeGrafter"/>
</dbReference>
<dbReference type="InterPro" id="IPR043128">
    <property type="entry name" value="Rev_trsase/Diguanyl_cyclase"/>
</dbReference>
<dbReference type="GO" id="GO:0042276">
    <property type="term" value="P:error-prone translesion synthesis"/>
    <property type="evidence" value="ECO:0007669"/>
    <property type="project" value="InterPro"/>
</dbReference>
<evidence type="ECO:0000256" key="8">
    <source>
        <dbReference type="ARBA" id="ARBA00022763"/>
    </source>
</evidence>
<evidence type="ECO:0000256" key="2">
    <source>
        <dbReference type="ARBA" id="ARBA00010945"/>
    </source>
</evidence>
<evidence type="ECO:0000313" key="19">
    <source>
        <dbReference type="Proteomes" id="UP000509704"/>
    </source>
</evidence>
<dbReference type="Gene3D" id="3.30.70.270">
    <property type="match status" value="1"/>
</dbReference>
<dbReference type="GO" id="GO:0070987">
    <property type="term" value="P:error-free translesion synthesis"/>
    <property type="evidence" value="ECO:0007669"/>
    <property type="project" value="TreeGrafter"/>
</dbReference>